<feature type="region of interest" description="Disordered" evidence="1">
    <location>
        <begin position="201"/>
        <end position="236"/>
    </location>
</feature>
<sequence length="586" mass="65168">MGELHHISLAVDADILAEKEEMNRHSVVTIVKVTDGMADHHKVLAEVKAALGPELSWKATPYEDDRVLLQCPSEKIARDLESRGEITFPTFIIRSEPWTTEIEARGRAEGETRWVIGKGLPSFARRVGTAARILEPLGALVHLNCHDGYYVGHFRALMQIRRGAEFPFIVSCSVLRKNYVITVEVDPGQPPLPWAPAPVRREEAKKKETCGHHSGSRTRVEPSVKDRNGSHSPLARGTRLSAAAVIPLRAAKHCGGSAAGKGQVVKVGANHSQPHKEHMSPLNMHGDDQDILSGDQHNKKGGDDTWRTRSPKAVKENIASNCHVNEAIKEGINQVIPLYSEPEELINETVEKVDNYLEESLEKEIDMDPKRRGQTQMRRVEDTQVDASFDIPIGTDSDEDPPINPGVVPLDHDLVEINGLALDHDLVNANEPRRHNDSSGNLLQTNEDCPTPQGPSMPPQSTIEKTTMREFPGPEPGADLSNHVWRLMHGSWIFLADSTWKALSGNKGPETQHAQEERRREDPPNATRKAQQEQHLQENAPMIRRSGRPRKLMIARTKLEEQIKSSKNITCDTACGDFWSAIDVLL</sequence>
<reference evidence="2" key="1">
    <citation type="submission" date="2021-03" db="EMBL/GenBank/DDBJ databases">
        <authorList>
            <person name="Li Z."/>
            <person name="Yang C."/>
        </authorList>
    </citation>
    <scope>NUCLEOTIDE SEQUENCE</scope>
    <source>
        <strain evidence="2">Dzin_1.0</strain>
        <tissue evidence="2">Leaf</tissue>
    </source>
</reference>
<keyword evidence="3" id="KW-1185">Reference proteome</keyword>
<evidence type="ECO:0000313" key="2">
    <source>
        <dbReference type="EMBL" id="KAJ0984304.1"/>
    </source>
</evidence>
<evidence type="ECO:0000313" key="3">
    <source>
        <dbReference type="Proteomes" id="UP001085076"/>
    </source>
</evidence>
<dbReference type="OrthoDB" id="7486164at2759"/>
<organism evidence="2 3">
    <name type="scientific">Dioscorea zingiberensis</name>
    <dbReference type="NCBI Taxonomy" id="325984"/>
    <lineage>
        <taxon>Eukaryota</taxon>
        <taxon>Viridiplantae</taxon>
        <taxon>Streptophyta</taxon>
        <taxon>Embryophyta</taxon>
        <taxon>Tracheophyta</taxon>
        <taxon>Spermatophyta</taxon>
        <taxon>Magnoliopsida</taxon>
        <taxon>Liliopsida</taxon>
        <taxon>Dioscoreales</taxon>
        <taxon>Dioscoreaceae</taxon>
        <taxon>Dioscorea</taxon>
    </lineage>
</organism>
<evidence type="ECO:0000256" key="1">
    <source>
        <dbReference type="SAM" id="MobiDB-lite"/>
    </source>
</evidence>
<feature type="compositionally biased region" description="Basic and acidic residues" evidence="1">
    <location>
        <begin position="513"/>
        <end position="523"/>
    </location>
</feature>
<dbReference type="AlphaFoldDB" id="A0A9D5HPL7"/>
<protein>
    <submittedName>
        <fullName evidence="2">Uncharacterized protein</fullName>
    </submittedName>
</protein>
<gene>
    <name evidence="2" type="ORF">J5N97_002660</name>
</gene>
<dbReference type="Proteomes" id="UP001085076">
    <property type="component" value="Miscellaneous, Linkage group lg01"/>
</dbReference>
<dbReference type="EMBL" id="JAGGNH010000001">
    <property type="protein sequence ID" value="KAJ0984304.1"/>
    <property type="molecule type" value="Genomic_DNA"/>
</dbReference>
<feature type="compositionally biased region" description="Basic and acidic residues" evidence="1">
    <location>
        <begin position="201"/>
        <end position="211"/>
    </location>
</feature>
<comment type="caution">
    <text evidence="2">The sequence shown here is derived from an EMBL/GenBank/DDBJ whole genome shotgun (WGS) entry which is preliminary data.</text>
</comment>
<proteinExistence type="predicted"/>
<accession>A0A9D5HPL7</accession>
<reference evidence="2" key="2">
    <citation type="journal article" date="2022" name="Hortic Res">
        <title>The genome of Dioscorea zingiberensis sheds light on the biosynthesis, origin and evolution of the medicinally important diosgenin saponins.</title>
        <authorList>
            <person name="Li Y."/>
            <person name="Tan C."/>
            <person name="Li Z."/>
            <person name="Guo J."/>
            <person name="Li S."/>
            <person name="Chen X."/>
            <person name="Wang C."/>
            <person name="Dai X."/>
            <person name="Yang H."/>
            <person name="Song W."/>
            <person name="Hou L."/>
            <person name="Xu J."/>
            <person name="Tong Z."/>
            <person name="Xu A."/>
            <person name="Yuan X."/>
            <person name="Wang W."/>
            <person name="Yang Q."/>
            <person name="Chen L."/>
            <person name="Sun Z."/>
            <person name="Wang K."/>
            <person name="Pan B."/>
            <person name="Chen J."/>
            <person name="Bao Y."/>
            <person name="Liu F."/>
            <person name="Qi X."/>
            <person name="Gang D.R."/>
            <person name="Wen J."/>
            <person name="Li J."/>
        </authorList>
    </citation>
    <scope>NUCLEOTIDE SEQUENCE</scope>
    <source>
        <strain evidence="2">Dzin_1.0</strain>
    </source>
</reference>
<name>A0A9D5HPL7_9LILI</name>
<feature type="region of interest" description="Disordered" evidence="1">
    <location>
        <begin position="504"/>
        <end position="550"/>
    </location>
</feature>
<feature type="compositionally biased region" description="Basic and acidic residues" evidence="1">
    <location>
        <begin position="218"/>
        <end position="229"/>
    </location>
</feature>
<feature type="region of interest" description="Disordered" evidence="1">
    <location>
        <begin position="430"/>
        <end position="477"/>
    </location>
</feature>
<feature type="compositionally biased region" description="Polar residues" evidence="1">
    <location>
        <begin position="438"/>
        <end position="448"/>
    </location>
</feature>